<accession>A0A3N0A9J8</accession>
<gene>
    <name evidence="8" type="ORF">E5982_09215</name>
    <name evidence="6" type="ORF">FHR31_001313</name>
    <name evidence="7" type="ORF">FHR31_001508</name>
</gene>
<feature type="transmembrane region" description="Helical" evidence="4">
    <location>
        <begin position="6"/>
        <end position="32"/>
    </location>
</feature>
<dbReference type="Gene3D" id="1.10.10.10">
    <property type="entry name" value="Winged helix-like DNA-binding domain superfamily/Winged helix DNA-binding domain"/>
    <property type="match status" value="1"/>
</dbReference>
<dbReference type="CDD" id="cd06170">
    <property type="entry name" value="LuxR_C_like"/>
    <property type="match status" value="1"/>
</dbReference>
<dbReference type="PROSITE" id="PS50043">
    <property type="entry name" value="HTH_LUXR_2"/>
    <property type="match status" value="1"/>
</dbReference>
<dbReference type="PROSITE" id="PS00622">
    <property type="entry name" value="HTH_LUXR_1"/>
    <property type="match status" value="1"/>
</dbReference>
<keyword evidence="4" id="KW-0472">Membrane</keyword>
<evidence type="ECO:0000313" key="10">
    <source>
        <dbReference type="Proteomes" id="UP000530850"/>
    </source>
</evidence>
<dbReference type="InterPro" id="IPR036388">
    <property type="entry name" value="WH-like_DNA-bd_sf"/>
</dbReference>
<dbReference type="PANTHER" id="PTHR44688">
    <property type="entry name" value="DNA-BINDING TRANSCRIPTIONAL ACTIVATOR DEVR_DOSR"/>
    <property type="match status" value="1"/>
</dbReference>
<feature type="transmembrane region" description="Helical" evidence="4">
    <location>
        <begin position="78"/>
        <end position="96"/>
    </location>
</feature>
<reference evidence="7 10" key="2">
    <citation type="submission" date="2020-08" db="EMBL/GenBank/DDBJ databases">
        <title>Sequencing the genomes of 1000 actinobacteria strains.</title>
        <authorList>
            <person name="Klenk H.-P."/>
        </authorList>
    </citation>
    <scope>NUCLEOTIDE SEQUENCE [LARGE SCALE GENOMIC DNA]</scope>
    <source>
        <strain evidence="7 10">DSM 22242</strain>
    </source>
</reference>
<evidence type="ECO:0000313" key="6">
    <source>
        <dbReference type="EMBL" id="MBB3171493.1"/>
    </source>
</evidence>
<comment type="caution">
    <text evidence="7">The sequence shown here is derived from an EMBL/GenBank/DDBJ whole genome shotgun (WGS) entry which is preliminary data.</text>
</comment>
<evidence type="ECO:0000256" key="2">
    <source>
        <dbReference type="ARBA" id="ARBA00023125"/>
    </source>
</evidence>
<dbReference type="GO" id="GO:0006355">
    <property type="term" value="P:regulation of DNA-templated transcription"/>
    <property type="evidence" value="ECO:0007669"/>
    <property type="project" value="InterPro"/>
</dbReference>
<evidence type="ECO:0000313" key="8">
    <source>
        <dbReference type="EMBL" id="TJW09690.1"/>
    </source>
</evidence>
<dbReference type="Proteomes" id="UP000309454">
    <property type="component" value="Unassembled WGS sequence"/>
</dbReference>
<feature type="transmembrane region" description="Helical" evidence="4">
    <location>
        <begin position="39"/>
        <end position="58"/>
    </location>
</feature>
<keyword evidence="9" id="KW-1185">Reference proteome</keyword>
<feature type="transmembrane region" description="Helical" evidence="4">
    <location>
        <begin position="108"/>
        <end position="129"/>
    </location>
</feature>
<dbReference type="EMBL" id="JACHYA010000004">
    <property type="protein sequence ID" value="MBB3171493.1"/>
    <property type="molecule type" value="Genomic_DNA"/>
</dbReference>
<dbReference type="OrthoDB" id="3264440at2"/>
<proteinExistence type="predicted"/>
<dbReference type="EMBL" id="JACHYA010000005">
    <property type="protein sequence ID" value="MBB3171682.1"/>
    <property type="molecule type" value="Genomic_DNA"/>
</dbReference>
<dbReference type="InterPro" id="IPR016032">
    <property type="entry name" value="Sig_transdc_resp-reg_C-effctor"/>
</dbReference>
<keyword evidence="3" id="KW-0804">Transcription</keyword>
<feature type="transmembrane region" description="Helical" evidence="4">
    <location>
        <begin position="135"/>
        <end position="154"/>
    </location>
</feature>
<feature type="transmembrane region" description="Helical" evidence="4">
    <location>
        <begin position="174"/>
        <end position="195"/>
    </location>
</feature>
<keyword evidence="2 7" id="KW-0238">DNA-binding</keyword>
<name>A0A3N0A9J8_9ACTN</name>
<dbReference type="SMART" id="SM00421">
    <property type="entry name" value="HTH_LUXR"/>
    <property type="match status" value="1"/>
</dbReference>
<evidence type="ECO:0000313" key="7">
    <source>
        <dbReference type="EMBL" id="MBB3171682.1"/>
    </source>
</evidence>
<organism evidence="7 10">
    <name type="scientific">Parvibacter caecicola</name>
    <dbReference type="NCBI Taxonomy" id="747645"/>
    <lineage>
        <taxon>Bacteria</taxon>
        <taxon>Bacillati</taxon>
        <taxon>Actinomycetota</taxon>
        <taxon>Coriobacteriia</taxon>
        <taxon>Coriobacteriales</taxon>
        <taxon>Coriobacteriaceae</taxon>
        <taxon>Parvibacter</taxon>
    </lineage>
</organism>
<dbReference type="Pfam" id="PF00196">
    <property type="entry name" value="GerE"/>
    <property type="match status" value="1"/>
</dbReference>
<sequence>MEVVLATATYLIAICLVAVCVASSFISFAAYAVSRKKSLLYLGFFALAYGIEQAWILYNEFLTQNLPFDAEWGAMEDPFTHIVLGAAMCQPLWLVILDYTNEKRKRWVYGPIAGFVAVSLFFYFIPGIDNAMRKWLLYSLRQFFWLGASVFFWLKYLGANSPVEKARYRRKVPVVAAFMVLVLLVFLEDAIVMLFVSEPSINNVFVAEFLYRRNVLEMVLSLCVVSYATRSAVRALELKRANAPAATDVRERQIQETAPYFAQRYGLSSREEEVLVLMVEGMDNQRIAQHFQVAIGTVKTHTHHIFKKAGVANRTELVEKFWSKF</sequence>
<dbReference type="Proteomes" id="UP000530850">
    <property type="component" value="Unassembled WGS sequence"/>
</dbReference>
<dbReference type="InterPro" id="IPR000792">
    <property type="entry name" value="Tscrpt_reg_LuxR_C"/>
</dbReference>
<dbReference type="PANTHER" id="PTHR44688:SF25">
    <property type="entry name" value="HTH LUXR-TYPE DOMAIN-CONTAINING PROTEIN"/>
    <property type="match status" value="1"/>
</dbReference>
<keyword evidence="4" id="KW-0812">Transmembrane</keyword>
<keyword evidence="4" id="KW-1133">Transmembrane helix</keyword>
<evidence type="ECO:0000313" key="9">
    <source>
        <dbReference type="Proteomes" id="UP000309454"/>
    </source>
</evidence>
<dbReference type="EMBL" id="SSTM01000008">
    <property type="protein sequence ID" value="TJW09690.1"/>
    <property type="molecule type" value="Genomic_DNA"/>
</dbReference>
<evidence type="ECO:0000256" key="1">
    <source>
        <dbReference type="ARBA" id="ARBA00023015"/>
    </source>
</evidence>
<dbReference type="GO" id="GO:0003677">
    <property type="term" value="F:DNA binding"/>
    <property type="evidence" value="ECO:0007669"/>
    <property type="project" value="UniProtKB-KW"/>
</dbReference>
<evidence type="ECO:0000256" key="4">
    <source>
        <dbReference type="SAM" id="Phobius"/>
    </source>
</evidence>
<evidence type="ECO:0000259" key="5">
    <source>
        <dbReference type="PROSITE" id="PS50043"/>
    </source>
</evidence>
<dbReference type="GeneID" id="93357486"/>
<dbReference type="RefSeq" id="WP_123186165.1">
    <property type="nucleotide sequence ID" value="NZ_CANPEU010000007.1"/>
</dbReference>
<feature type="domain" description="HTH luxR-type" evidence="5">
    <location>
        <begin position="259"/>
        <end position="325"/>
    </location>
</feature>
<keyword evidence="1" id="KW-0805">Transcription regulation</keyword>
<dbReference type="PRINTS" id="PR00038">
    <property type="entry name" value="HTHLUXR"/>
</dbReference>
<dbReference type="SUPFAM" id="SSF46894">
    <property type="entry name" value="C-terminal effector domain of the bipartite response regulators"/>
    <property type="match status" value="1"/>
</dbReference>
<evidence type="ECO:0000256" key="3">
    <source>
        <dbReference type="ARBA" id="ARBA00023163"/>
    </source>
</evidence>
<reference evidence="8 9" key="1">
    <citation type="submission" date="2019-04" db="EMBL/GenBank/DDBJ databases">
        <title>Microbes associate with the intestines of laboratory mice.</title>
        <authorList>
            <person name="Navarre W."/>
            <person name="Wong E."/>
            <person name="Huang K.C."/>
            <person name="Tropini C."/>
            <person name="Ng K."/>
            <person name="Yu B."/>
        </authorList>
    </citation>
    <scope>NUCLEOTIDE SEQUENCE [LARGE SCALE GENOMIC DNA]</scope>
    <source>
        <strain evidence="8 9">NM48_B13</strain>
    </source>
</reference>
<protein>
    <submittedName>
        <fullName evidence="7">DNA-binding CsgD family transcriptional regulator</fullName>
    </submittedName>
    <submittedName>
        <fullName evidence="8">Response regulator transcription factor</fullName>
    </submittedName>
</protein>
<dbReference type="AlphaFoldDB" id="A0A3N0A9J8"/>